<keyword evidence="2" id="KW-1133">Transmembrane helix</keyword>
<dbReference type="EMBL" id="JROU02001673">
    <property type="protein sequence ID" value="OEH75649.1"/>
    <property type="molecule type" value="Genomic_DNA"/>
</dbReference>
<accession>A0A1D3CWS5</accession>
<organism evidence="3 4">
    <name type="scientific">Cyclospora cayetanensis</name>
    <dbReference type="NCBI Taxonomy" id="88456"/>
    <lineage>
        <taxon>Eukaryota</taxon>
        <taxon>Sar</taxon>
        <taxon>Alveolata</taxon>
        <taxon>Apicomplexa</taxon>
        <taxon>Conoidasida</taxon>
        <taxon>Coccidia</taxon>
        <taxon>Eucoccidiorida</taxon>
        <taxon>Eimeriorina</taxon>
        <taxon>Eimeriidae</taxon>
        <taxon>Cyclospora</taxon>
    </lineage>
</organism>
<evidence type="ECO:0000256" key="1">
    <source>
        <dbReference type="SAM" id="Coils"/>
    </source>
</evidence>
<dbReference type="Proteomes" id="UP000095192">
    <property type="component" value="Unassembled WGS sequence"/>
</dbReference>
<evidence type="ECO:0000256" key="2">
    <source>
        <dbReference type="SAM" id="Phobius"/>
    </source>
</evidence>
<keyword evidence="1" id="KW-0175">Coiled coil</keyword>
<protein>
    <submittedName>
        <fullName evidence="3">Uncharacterized protein</fullName>
    </submittedName>
</protein>
<feature type="coiled-coil region" evidence="1">
    <location>
        <begin position="107"/>
        <end position="144"/>
    </location>
</feature>
<dbReference type="AlphaFoldDB" id="A0A1D3CWS5"/>
<dbReference type="InParanoid" id="A0A1D3CWS5"/>
<gene>
    <name evidence="3" type="ORF">cyc_04144</name>
</gene>
<name>A0A1D3CWS5_9EIME</name>
<keyword evidence="4" id="KW-1185">Reference proteome</keyword>
<feature type="transmembrane region" description="Helical" evidence="2">
    <location>
        <begin position="178"/>
        <end position="202"/>
    </location>
</feature>
<evidence type="ECO:0000313" key="3">
    <source>
        <dbReference type="EMBL" id="OEH75649.1"/>
    </source>
</evidence>
<proteinExistence type="predicted"/>
<keyword evidence="2" id="KW-0812">Transmembrane</keyword>
<dbReference type="VEuPathDB" id="ToxoDB:cyc_04144"/>
<sequence>MSLSQTIEQQQQTLQLLLLHPRLAPPSLEAPCCCVLKHQCEQLNEAVLLQQRLQQEARARWLMEAADQIRTCYPEASPPQMAQLLQQQGADSLWTAQITDGLVGSQLREKRIKLLRLEERLRELQQLTSLLQQEQHKRQDQQQQLAAVTTHSQKLTAAACTDLLLAHKYRGEALKQSLLLAAAVLLIFLFFVLPHTSLGSILSQAT</sequence>
<evidence type="ECO:0000313" key="4">
    <source>
        <dbReference type="Proteomes" id="UP000095192"/>
    </source>
</evidence>
<keyword evidence="2" id="KW-0472">Membrane</keyword>
<comment type="caution">
    <text evidence="3">The sequence shown here is derived from an EMBL/GenBank/DDBJ whole genome shotgun (WGS) entry which is preliminary data.</text>
</comment>
<reference evidence="3 4" key="1">
    <citation type="journal article" date="2016" name="BMC Genomics">
        <title>Comparative genomics reveals Cyclospora cayetanensis possesses coccidia-like metabolism and invasion components but unique surface antigens.</title>
        <authorList>
            <person name="Liu S."/>
            <person name="Wang L."/>
            <person name="Zheng H."/>
            <person name="Xu Z."/>
            <person name="Roellig D.M."/>
            <person name="Li N."/>
            <person name="Frace M.A."/>
            <person name="Tang K."/>
            <person name="Arrowood M.J."/>
            <person name="Moss D.M."/>
            <person name="Zhang L."/>
            <person name="Feng Y."/>
            <person name="Xiao L."/>
        </authorList>
    </citation>
    <scope>NUCLEOTIDE SEQUENCE [LARGE SCALE GENOMIC DNA]</scope>
    <source>
        <strain evidence="3 4">CHN_HEN01</strain>
    </source>
</reference>